<evidence type="ECO:0000256" key="3">
    <source>
        <dbReference type="SAM" id="MobiDB-lite"/>
    </source>
</evidence>
<dbReference type="PANTHER" id="PTHR40621">
    <property type="entry name" value="TRANSCRIPTION FACTOR KAPC-RELATED"/>
    <property type="match status" value="1"/>
</dbReference>
<accession>A0AA43TVE0</accession>
<evidence type="ECO:0000313" key="4">
    <source>
        <dbReference type="EMBL" id="MDI1488025.1"/>
    </source>
</evidence>
<evidence type="ECO:0000313" key="5">
    <source>
        <dbReference type="Proteomes" id="UP001161017"/>
    </source>
</evidence>
<dbReference type="Proteomes" id="UP001161017">
    <property type="component" value="Unassembled WGS sequence"/>
</dbReference>
<dbReference type="AlphaFoldDB" id="A0AA43TVE0"/>
<dbReference type="GO" id="GO:0001228">
    <property type="term" value="F:DNA-binding transcription activator activity, RNA polymerase II-specific"/>
    <property type="evidence" value="ECO:0007669"/>
    <property type="project" value="TreeGrafter"/>
</dbReference>
<comment type="caution">
    <text evidence="4">The sequence shown here is derived from an EMBL/GenBank/DDBJ whole genome shotgun (WGS) entry which is preliminary data.</text>
</comment>
<protein>
    <recommendedName>
        <fullName evidence="6">BZIP domain-containing protein</fullName>
    </recommendedName>
</protein>
<dbReference type="CDD" id="cd14688">
    <property type="entry name" value="bZIP_YAP"/>
    <property type="match status" value="1"/>
</dbReference>
<proteinExistence type="predicted"/>
<feature type="compositionally biased region" description="Polar residues" evidence="3">
    <location>
        <begin position="137"/>
        <end position="146"/>
    </location>
</feature>
<feature type="region of interest" description="Disordered" evidence="3">
    <location>
        <begin position="129"/>
        <end position="164"/>
    </location>
</feature>
<dbReference type="EMBL" id="JAPUFD010000006">
    <property type="protein sequence ID" value="MDI1488025.1"/>
    <property type="molecule type" value="Genomic_DNA"/>
</dbReference>
<organism evidence="4 5">
    <name type="scientific">Ramalina farinacea</name>
    <dbReference type="NCBI Taxonomy" id="258253"/>
    <lineage>
        <taxon>Eukaryota</taxon>
        <taxon>Fungi</taxon>
        <taxon>Dikarya</taxon>
        <taxon>Ascomycota</taxon>
        <taxon>Pezizomycotina</taxon>
        <taxon>Lecanoromycetes</taxon>
        <taxon>OSLEUM clade</taxon>
        <taxon>Lecanoromycetidae</taxon>
        <taxon>Lecanorales</taxon>
        <taxon>Lecanorineae</taxon>
        <taxon>Ramalinaceae</taxon>
        <taxon>Ramalina</taxon>
    </lineage>
</organism>
<dbReference type="InterPro" id="IPR046347">
    <property type="entry name" value="bZIP_sf"/>
</dbReference>
<feature type="compositionally biased region" description="Basic and acidic residues" evidence="3">
    <location>
        <begin position="180"/>
        <end position="190"/>
    </location>
</feature>
<feature type="compositionally biased region" description="Low complexity" evidence="3">
    <location>
        <begin position="147"/>
        <end position="164"/>
    </location>
</feature>
<evidence type="ECO:0000256" key="2">
    <source>
        <dbReference type="ARBA" id="ARBA00023242"/>
    </source>
</evidence>
<feature type="region of interest" description="Disordered" evidence="3">
    <location>
        <begin position="177"/>
        <end position="205"/>
    </location>
</feature>
<sequence>MHSFRTATPGSGAPAPSKRREQVRHAQRTHRQRTQNYIKTLENEVVRLRKAEADLTGERDEFKQKILALEATIRAANLSLPSGFDDPGADLGQGTGVSAYDMPATASFATDEFNHERLHVAWPTLSPHDTFSHHQDTSLSPPQTISPHQQYIQQPQQQQHQPLPDFTNALSFNQLSVSEGENRPPVDQRHAYAPPADTKSTSGPANTLEVAIDFVLALEHPCMGHLPSSEDPTGEDPANHMMMASTPLMLRAPQTQNPTKSHPNTSWTVSGSIIKELLKLSNSINLEGEITPVEAWHLLSSHPEFWRLDRQAVEVLKKNLALEVRCCGYVPIYLTVKGDRS</sequence>
<evidence type="ECO:0000256" key="1">
    <source>
        <dbReference type="ARBA" id="ARBA00004123"/>
    </source>
</evidence>
<dbReference type="GO" id="GO:0000976">
    <property type="term" value="F:transcription cis-regulatory region binding"/>
    <property type="evidence" value="ECO:0007669"/>
    <property type="project" value="InterPro"/>
</dbReference>
<dbReference type="Gene3D" id="1.20.5.170">
    <property type="match status" value="1"/>
</dbReference>
<dbReference type="InterPro" id="IPR050936">
    <property type="entry name" value="AP-1-like"/>
</dbReference>
<name>A0AA43TVE0_9LECA</name>
<dbReference type="GO" id="GO:0090575">
    <property type="term" value="C:RNA polymerase II transcription regulator complex"/>
    <property type="evidence" value="ECO:0007669"/>
    <property type="project" value="TreeGrafter"/>
</dbReference>
<feature type="region of interest" description="Disordered" evidence="3">
    <location>
        <begin position="1"/>
        <end position="33"/>
    </location>
</feature>
<dbReference type="SUPFAM" id="SSF57959">
    <property type="entry name" value="Leucine zipper domain"/>
    <property type="match status" value="1"/>
</dbReference>
<dbReference type="PANTHER" id="PTHR40621:SF6">
    <property type="entry name" value="AP-1-LIKE TRANSCRIPTION FACTOR YAP1-RELATED"/>
    <property type="match status" value="1"/>
</dbReference>
<evidence type="ECO:0008006" key="6">
    <source>
        <dbReference type="Google" id="ProtNLM"/>
    </source>
</evidence>
<comment type="subcellular location">
    <subcellularLocation>
        <location evidence="1">Nucleus</location>
    </subcellularLocation>
</comment>
<keyword evidence="2" id="KW-0539">Nucleus</keyword>
<reference evidence="4" key="1">
    <citation type="journal article" date="2023" name="Genome Biol. Evol.">
        <title>First Whole Genome Sequence and Flow Cytometry Genome Size Data for the Lichen-Forming Fungus Ramalina farinacea (Ascomycota).</title>
        <authorList>
            <person name="Llewellyn T."/>
            <person name="Mian S."/>
            <person name="Hill R."/>
            <person name="Leitch I.J."/>
            <person name="Gaya E."/>
        </authorList>
    </citation>
    <scope>NUCLEOTIDE SEQUENCE</scope>
    <source>
        <strain evidence="4">LIQ254RAFAR</strain>
    </source>
</reference>
<gene>
    <name evidence="4" type="ORF">OHK93_007299</name>
</gene>
<keyword evidence="5" id="KW-1185">Reference proteome</keyword>